<dbReference type="Proteomes" id="UP000280834">
    <property type="component" value="Unassembled WGS sequence"/>
</dbReference>
<reference evidence="3" key="1">
    <citation type="submission" date="2017-02" db="UniProtKB">
        <authorList>
            <consortium name="WormBaseParasite"/>
        </authorList>
    </citation>
    <scope>IDENTIFICATION</scope>
</reference>
<protein>
    <submittedName>
        <fullName evidence="1 3">Uncharacterized protein</fullName>
    </submittedName>
</protein>
<name>A0A0R3RBN7_9BILA</name>
<evidence type="ECO:0000313" key="1">
    <source>
        <dbReference type="EMBL" id="VDO54001.1"/>
    </source>
</evidence>
<dbReference type="WBParaSite" id="BTMF_0001745601-mRNA-1">
    <property type="protein sequence ID" value="BTMF_0001745601-mRNA-1"/>
    <property type="gene ID" value="BTMF_0001745601"/>
</dbReference>
<reference evidence="1 2" key="2">
    <citation type="submission" date="2018-11" db="EMBL/GenBank/DDBJ databases">
        <authorList>
            <consortium name="Pathogen Informatics"/>
        </authorList>
    </citation>
    <scope>NUCLEOTIDE SEQUENCE [LARGE SCALE GENOMIC DNA]</scope>
</reference>
<organism evidence="3">
    <name type="scientific">Brugia timori</name>
    <dbReference type="NCBI Taxonomy" id="42155"/>
    <lineage>
        <taxon>Eukaryota</taxon>
        <taxon>Metazoa</taxon>
        <taxon>Ecdysozoa</taxon>
        <taxon>Nematoda</taxon>
        <taxon>Chromadorea</taxon>
        <taxon>Rhabditida</taxon>
        <taxon>Spirurina</taxon>
        <taxon>Spiruromorpha</taxon>
        <taxon>Filarioidea</taxon>
        <taxon>Onchocercidae</taxon>
        <taxon>Brugia</taxon>
    </lineage>
</organism>
<dbReference type="AlphaFoldDB" id="A0A0R3RBN7"/>
<accession>A0A0R3RBN7</accession>
<proteinExistence type="predicted"/>
<evidence type="ECO:0000313" key="2">
    <source>
        <dbReference type="Proteomes" id="UP000280834"/>
    </source>
</evidence>
<sequence length="80" mass="9266">MLCGTLPLTRQWYRTNLLSTELQLQRKQYSGPPHTINCRMASQRICDITLGPKADIRLGKTMIFLKEDQHLLLQQVVDLL</sequence>
<gene>
    <name evidence="1" type="ORF">BTMF_LOCUS15423</name>
</gene>
<dbReference type="EMBL" id="UZAG01022554">
    <property type="protein sequence ID" value="VDO54001.1"/>
    <property type="molecule type" value="Genomic_DNA"/>
</dbReference>
<keyword evidence="2" id="KW-1185">Reference proteome</keyword>
<dbReference type="STRING" id="42155.A0A0R3RBN7"/>
<evidence type="ECO:0000313" key="3">
    <source>
        <dbReference type="WBParaSite" id="BTMF_0001745601-mRNA-1"/>
    </source>
</evidence>